<reference evidence="1" key="1">
    <citation type="submission" date="2021-03" db="EMBL/GenBank/DDBJ databases">
        <title>Revisited historic fungal species revealed as producer of novel bioactive compounds through whole genome sequencing and comparative genomics.</title>
        <authorList>
            <person name="Vignolle G.A."/>
            <person name="Hochenegger N."/>
            <person name="Mach R.L."/>
            <person name="Mach-Aigner A.R."/>
            <person name="Javad Rahimi M."/>
            <person name="Salim K.A."/>
            <person name="Chan C.M."/>
            <person name="Lim L.B.L."/>
            <person name="Cai F."/>
            <person name="Druzhinina I.S."/>
            <person name="U'Ren J.M."/>
            <person name="Derntl C."/>
        </authorList>
    </citation>
    <scope>NUCLEOTIDE SEQUENCE</scope>
    <source>
        <strain evidence="1">TUCIM 5799</strain>
    </source>
</reference>
<gene>
    <name evidence="1" type="ORF">JX265_002203</name>
</gene>
<dbReference type="EMBL" id="JAFIMR010000004">
    <property type="protein sequence ID" value="KAI1879249.1"/>
    <property type="molecule type" value="Genomic_DNA"/>
</dbReference>
<protein>
    <submittedName>
        <fullName evidence="1">Uncharacterized protein</fullName>
    </submittedName>
</protein>
<keyword evidence="2" id="KW-1185">Reference proteome</keyword>
<evidence type="ECO:0000313" key="1">
    <source>
        <dbReference type="EMBL" id="KAI1879249.1"/>
    </source>
</evidence>
<sequence length="268" mass="29913">MPPTRRPTHRGPKVKCEVSGCNNNRGFKKNEYQIREYSRFCDDHTCMARKPQVATPFCPKRRESGALFCGKHQKCGGGIGNCLQYGEYPDRHLPWVCGEHKCALPQCRQPRDIDTYHCRDHRSLGYPLKCAIEPCIGVGQEDSTFCINHGCAISGCGGRAEDDRRCHEHRPCLKNGCERFAQERRDFCIGHAYCDIEDCSNVAEYGARYCPEHECISKSCSNVRKGRSEFCQNLKTNASSMDVSSRGGLGATHAHSIANTTSVKKAGA</sequence>
<evidence type="ECO:0000313" key="2">
    <source>
        <dbReference type="Proteomes" id="UP000829685"/>
    </source>
</evidence>
<accession>A0A9Q0AQ76</accession>
<organism evidence="1 2">
    <name type="scientific">Neoarthrinium moseri</name>
    <dbReference type="NCBI Taxonomy" id="1658444"/>
    <lineage>
        <taxon>Eukaryota</taxon>
        <taxon>Fungi</taxon>
        <taxon>Dikarya</taxon>
        <taxon>Ascomycota</taxon>
        <taxon>Pezizomycotina</taxon>
        <taxon>Sordariomycetes</taxon>
        <taxon>Xylariomycetidae</taxon>
        <taxon>Amphisphaeriales</taxon>
        <taxon>Apiosporaceae</taxon>
        <taxon>Neoarthrinium</taxon>
    </lineage>
</organism>
<proteinExistence type="predicted"/>
<dbReference type="Proteomes" id="UP000829685">
    <property type="component" value="Unassembled WGS sequence"/>
</dbReference>
<dbReference type="AlphaFoldDB" id="A0A9Q0AQ76"/>
<name>A0A9Q0AQ76_9PEZI</name>
<comment type="caution">
    <text evidence="1">The sequence shown here is derived from an EMBL/GenBank/DDBJ whole genome shotgun (WGS) entry which is preliminary data.</text>
</comment>